<dbReference type="InterPro" id="IPR007730">
    <property type="entry name" value="SPOR-like_dom"/>
</dbReference>
<comment type="similarity">
    <text evidence="4 5">Belongs to the RlpA family.</text>
</comment>
<reference evidence="7" key="1">
    <citation type="journal article" date="2021" name="Microb. Physiol.">
        <title>Proteogenomic Insights into the Physiology of Marine, Sulfate-Reducing, Filamentous Desulfonema limicola and Desulfonema magnum.</title>
        <authorList>
            <person name="Schnaars V."/>
            <person name="Wohlbrand L."/>
            <person name="Scheve S."/>
            <person name="Hinrichs C."/>
            <person name="Reinhardt R."/>
            <person name="Rabus R."/>
        </authorList>
    </citation>
    <scope>NUCLEOTIDE SEQUENCE</scope>
    <source>
        <strain evidence="7">4be13</strain>
    </source>
</reference>
<dbReference type="KEGG" id="dmm:dnm_037440"/>
<dbReference type="GO" id="GO:0042834">
    <property type="term" value="F:peptidoglycan binding"/>
    <property type="evidence" value="ECO:0007669"/>
    <property type="project" value="InterPro"/>
</dbReference>
<feature type="domain" description="SPOR" evidence="6">
    <location>
        <begin position="209"/>
        <end position="290"/>
    </location>
</feature>
<dbReference type="SUPFAM" id="SSF50685">
    <property type="entry name" value="Barwin-like endoglucanases"/>
    <property type="match status" value="1"/>
</dbReference>
<dbReference type="PANTHER" id="PTHR34183:SF1">
    <property type="entry name" value="ENDOLYTIC PEPTIDOGLYCAN TRANSGLYCOSYLASE RLPA"/>
    <property type="match status" value="1"/>
</dbReference>
<evidence type="ECO:0000256" key="3">
    <source>
        <dbReference type="ARBA" id="ARBA00023316"/>
    </source>
</evidence>
<dbReference type="Pfam" id="PF03330">
    <property type="entry name" value="DPBB_1"/>
    <property type="match status" value="1"/>
</dbReference>
<gene>
    <name evidence="4" type="primary">rlpA</name>
    <name evidence="7" type="ORF">dnm_037440</name>
</gene>
<dbReference type="HAMAP" id="MF_02071">
    <property type="entry name" value="RlpA"/>
    <property type="match status" value="1"/>
</dbReference>
<evidence type="ECO:0000256" key="4">
    <source>
        <dbReference type="HAMAP-Rule" id="MF_02071"/>
    </source>
</evidence>
<keyword evidence="2 4" id="KW-0456">Lyase</keyword>
<dbReference type="InterPro" id="IPR036908">
    <property type="entry name" value="RlpA-like_sf"/>
</dbReference>
<dbReference type="EC" id="4.2.2.-" evidence="4"/>
<dbReference type="InterPro" id="IPR036680">
    <property type="entry name" value="SPOR-like_sf"/>
</dbReference>
<sequence length="290" mass="32694">MRINLWSRFDGDTFIMALIIKTRFSFLCRFFSFGILFFLFLHGCSARAQKFTPSPAKTKKSSSDLASSASIRSATTRPYKVMGKWYHPLASAQGFRQRGLASWYGKDFHGKKTSNGEVYNMNEISAAHKTLPLGTYVRVRNIKNNKELDLRINDRGPFVAGRVIDLSKAAAKKLGVYGPGTAPVEVIALGVAAEPAKQNSLPRSYIPVNYYEGKFTIQVGAFSNLDNAKKFRQQLYQLYKYVNITTYYTHRGGKRLYRVTVGRCSSLQLAGQYESYVKKNGFKDAFMVAE</sequence>
<dbReference type="SUPFAM" id="SSF110997">
    <property type="entry name" value="Sporulation related repeat"/>
    <property type="match status" value="1"/>
</dbReference>
<proteinExistence type="inferred from homology"/>
<dbReference type="AlphaFoldDB" id="A0A975BLN6"/>
<dbReference type="Gene3D" id="2.40.40.10">
    <property type="entry name" value="RlpA-like domain"/>
    <property type="match status" value="1"/>
</dbReference>
<dbReference type="NCBIfam" id="TIGR00413">
    <property type="entry name" value="rlpA"/>
    <property type="match status" value="1"/>
</dbReference>
<dbReference type="Pfam" id="PF05036">
    <property type="entry name" value="SPOR"/>
    <property type="match status" value="1"/>
</dbReference>
<keyword evidence="3 4" id="KW-0961">Cell wall biogenesis/degradation</keyword>
<comment type="function">
    <text evidence="4">Lytic transglycosylase with a strong preference for naked glycan strands that lack stem peptides.</text>
</comment>
<accession>A0A975BLN6</accession>
<dbReference type="InterPro" id="IPR009009">
    <property type="entry name" value="RlpA-like_DPBB"/>
</dbReference>
<dbReference type="EMBL" id="CP061800">
    <property type="protein sequence ID" value="QTA87710.1"/>
    <property type="molecule type" value="Genomic_DNA"/>
</dbReference>
<keyword evidence="8" id="KW-1185">Reference proteome</keyword>
<dbReference type="GO" id="GO:0000270">
    <property type="term" value="P:peptidoglycan metabolic process"/>
    <property type="evidence" value="ECO:0007669"/>
    <property type="project" value="UniProtKB-UniRule"/>
</dbReference>
<dbReference type="GO" id="GO:0071555">
    <property type="term" value="P:cell wall organization"/>
    <property type="evidence" value="ECO:0007669"/>
    <property type="project" value="UniProtKB-KW"/>
</dbReference>
<dbReference type="CDD" id="cd22268">
    <property type="entry name" value="DPBB_RlpA-like"/>
    <property type="match status" value="1"/>
</dbReference>
<dbReference type="InterPro" id="IPR034718">
    <property type="entry name" value="RlpA"/>
</dbReference>
<keyword evidence="1" id="KW-0732">Signal</keyword>
<evidence type="ECO:0000259" key="6">
    <source>
        <dbReference type="PROSITE" id="PS51724"/>
    </source>
</evidence>
<organism evidence="7 8">
    <name type="scientific">Desulfonema magnum</name>
    <dbReference type="NCBI Taxonomy" id="45655"/>
    <lineage>
        <taxon>Bacteria</taxon>
        <taxon>Pseudomonadati</taxon>
        <taxon>Thermodesulfobacteriota</taxon>
        <taxon>Desulfobacteria</taxon>
        <taxon>Desulfobacterales</taxon>
        <taxon>Desulfococcaceae</taxon>
        <taxon>Desulfonema</taxon>
    </lineage>
</organism>
<evidence type="ECO:0000256" key="2">
    <source>
        <dbReference type="ARBA" id="ARBA00023239"/>
    </source>
</evidence>
<dbReference type="GO" id="GO:0008932">
    <property type="term" value="F:lytic endotransglycosylase activity"/>
    <property type="evidence" value="ECO:0007669"/>
    <property type="project" value="UniProtKB-UniRule"/>
</dbReference>
<dbReference type="PROSITE" id="PS51724">
    <property type="entry name" value="SPOR"/>
    <property type="match status" value="1"/>
</dbReference>
<dbReference type="InterPro" id="IPR012997">
    <property type="entry name" value="RplA"/>
</dbReference>
<protein>
    <recommendedName>
        <fullName evidence="4">Probable endolytic peptidoglycan transglycosylase RlpA</fullName>
        <ecNumber evidence="4">4.2.2.-</ecNumber>
    </recommendedName>
</protein>
<name>A0A975BLN6_9BACT</name>
<evidence type="ECO:0000313" key="7">
    <source>
        <dbReference type="EMBL" id="QTA87710.1"/>
    </source>
</evidence>
<dbReference type="Gene3D" id="3.30.70.1070">
    <property type="entry name" value="Sporulation related repeat"/>
    <property type="match status" value="1"/>
</dbReference>
<dbReference type="PANTHER" id="PTHR34183">
    <property type="entry name" value="ENDOLYTIC PEPTIDOGLYCAN TRANSGLYCOSYLASE RLPA"/>
    <property type="match status" value="1"/>
</dbReference>
<evidence type="ECO:0000256" key="1">
    <source>
        <dbReference type="ARBA" id="ARBA00022729"/>
    </source>
</evidence>
<evidence type="ECO:0000256" key="5">
    <source>
        <dbReference type="RuleBase" id="RU003495"/>
    </source>
</evidence>
<evidence type="ECO:0000313" key="8">
    <source>
        <dbReference type="Proteomes" id="UP000663722"/>
    </source>
</evidence>
<dbReference type="Proteomes" id="UP000663722">
    <property type="component" value="Chromosome"/>
</dbReference>